<feature type="transmembrane region" description="Helical" evidence="1">
    <location>
        <begin position="91"/>
        <end position="113"/>
    </location>
</feature>
<keyword evidence="1" id="KW-1133">Transmembrane helix</keyword>
<keyword evidence="3" id="KW-1185">Reference proteome</keyword>
<keyword evidence="1" id="KW-0812">Transmembrane</keyword>
<organism evidence="2 3">
    <name type="scientific">Hymenobacter jeollabukensis</name>
    <dbReference type="NCBI Taxonomy" id="2025313"/>
    <lineage>
        <taxon>Bacteria</taxon>
        <taxon>Pseudomonadati</taxon>
        <taxon>Bacteroidota</taxon>
        <taxon>Cytophagia</taxon>
        <taxon>Cytophagales</taxon>
        <taxon>Hymenobacteraceae</taxon>
        <taxon>Hymenobacter</taxon>
    </lineage>
</organism>
<sequence>MNTHPHPLRRLPPRFWADLLGIAWRLLVAFGGFYGVVYLGEGLQLRFRGEYHTPSSWAISIFLTFLSFALLALLLAVAAQFRHWPRRANRLTLAACVLYLLAALGWCGVWAGYPDRPLRLLFVIGCGLAGLLLPRLIEQLGRRL</sequence>
<dbReference type="AlphaFoldDB" id="A0A5R8WKP5"/>
<feature type="transmembrane region" description="Helical" evidence="1">
    <location>
        <begin position="57"/>
        <end position="79"/>
    </location>
</feature>
<gene>
    <name evidence="2" type="ORF">FDY95_20795</name>
</gene>
<dbReference type="RefSeq" id="WP_138080581.1">
    <property type="nucleotide sequence ID" value="NZ_VAJM01000013.1"/>
</dbReference>
<evidence type="ECO:0000313" key="2">
    <source>
        <dbReference type="EMBL" id="TLM89513.1"/>
    </source>
</evidence>
<accession>A0A5R8WKP5</accession>
<reference evidence="2 3" key="1">
    <citation type="submission" date="2019-05" db="EMBL/GenBank/DDBJ databases">
        <title>Hymenobacter edaphi sp. nov., isolated from abandoned arsenic-contaminated farmland soil.</title>
        <authorList>
            <person name="Nie L."/>
        </authorList>
    </citation>
    <scope>NUCLEOTIDE SEQUENCE [LARGE SCALE GENOMIC DNA]</scope>
    <source>
        <strain evidence="2 3">1-3-3-8</strain>
    </source>
</reference>
<keyword evidence="1" id="KW-0472">Membrane</keyword>
<feature type="transmembrane region" description="Helical" evidence="1">
    <location>
        <begin position="119"/>
        <end position="137"/>
    </location>
</feature>
<dbReference type="EMBL" id="VAJM01000013">
    <property type="protein sequence ID" value="TLM89513.1"/>
    <property type="molecule type" value="Genomic_DNA"/>
</dbReference>
<protein>
    <submittedName>
        <fullName evidence="2">Uncharacterized protein</fullName>
    </submittedName>
</protein>
<proteinExistence type="predicted"/>
<dbReference type="Proteomes" id="UP000305517">
    <property type="component" value="Unassembled WGS sequence"/>
</dbReference>
<comment type="caution">
    <text evidence="2">The sequence shown here is derived from an EMBL/GenBank/DDBJ whole genome shotgun (WGS) entry which is preliminary data.</text>
</comment>
<evidence type="ECO:0000256" key="1">
    <source>
        <dbReference type="SAM" id="Phobius"/>
    </source>
</evidence>
<evidence type="ECO:0000313" key="3">
    <source>
        <dbReference type="Proteomes" id="UP000305517"/>
    </source>
</evidence>
<name>A0A5R8WKP5_9BACT</name>
<feature type="transmembrane region" description="Helical" evidence="1">
    <location>
        <begin position="15"/>
        <end position="37"/>
    </location>
</feature>